<gene>
    <name evidence="1" type="ORF">A5821_002634</name>
</gene>
<reference evidence="1 2" key="2">
    <citation type="submission" date="2024-03" db="EMBL/GenBank/DDBJ databases">
        <title>The Genome Sequence of Enterococcus sp. DIV0205d.</title>
        <authorList>
            <consortium name="The Broad Institute Genomics Platform"/>
            <consortium name="The Broad Institute Microbial Omics Core"/>
            <consortium name="The Broad Institute Genomic Center for Infectious Diseases"/>
            <person name="Earl A."/>
            <person name="Manson A."/>
            <person name="Gilmore M."/>
            <person name="Schwartman J."/>
            <person name="Shea T."/>
            <person name="Abouelleil A."/>
            <person name="Cao P."/>
            <person name="Chapman S."/>
            <person name="Cusick C."/>
            <person name="Young S."/>
            <person name="Neafsey D."/>
            <person name="Nusbaum C."/>
            <person name="Birren B."/>
        </authorList>
    </citation>
    <scope>NUCLEOTIDE SEQUENCE [LARGE SCALE GENOMIC DNA]</scope>
    <source>
        <strain evidence="1 2">7F3_DIV0205</strain>
    </source>
</reference>
<sequence>MKEEKFWLLGKCYFTVGEHAKRYFISALNKGDESDV</sequence>
<reference evidence="2" key="1">
    <citation type="submission" date="2017-05" db="EMBL/GenBank/DDBJ databases">
        <title>The Genome Sequence of EEnterococcus faecalis 9F2_4866.</title>
        <authorList>
            <consortium name="The Broad Institute Genomics Platform"/>
            <consortium name="The Broad Institute Genomic Center for Infectious Diseases"/>
            <person name="Earl A."/>
            <person name="Manson A."/>
            <person name="Schwartman J."/>
            <person name="Gilmore M."/>
            <person name="Abouelleil A."/>
            <person name="Cao P."/>
            <person name="Chapman S."/>
            <person name="Cusick C."/>
            <person name="Shea T."/>
            <person name="Young S."/>
            <person name="Neafsey D."/>
            <person name="Nusbaum C."/>
            <person name="Birren B."/>
        </authorList>
    </citation>
    <scope>NUCLEOTIDE SEQUENCE [LARGE SCALE GENOMIC DNA]</scope>
    <source>
        <strain evidence="2">7F3_DIV0205</strain>
    </source>
</reference>
<organism evidence="1 2">
    <name type="scientific">Candidatus Enterococcus palustris</name>
    <dbReference type="NCBI Taxonomy" id="1834189"/>
    <lineage>
        <taxon>Bacteria</taxon>
        <taxon>Bacillati</taxon>
        <taxon>Bacillota</taxon>
        <taxon>Bacilli</taxon>
        <taxon>Lactobacillales</taxon>
        <taxon>Enterococcaceae</taxon>
        <taxon>Enterococcus</taxon>
    </lineage>
</organism>
<dbReference type="Proteomes" id="UP000194948">
    <property type="component" value="Chromosome"/>
</dbReference>
<proteinExistence type="predicted"/>
<protein>
    <submittedName>
        <fullName evidence="1">Uncharacterized protein</fullName>
    </submittedName>
</protein>
<evidence type="ECO:0000313" key="2">
    <source>
        <dbReference type="Proteomes" id="UP000194948"/>
    </source>
</evidence>
<evidence type="ECO:0000313" key="1">
    <source>
        <dbReference type="EMBL" id="WYK01497.1"/>
    </source>
</evidence>
<accession>A0AAQ3Y6W4</accession>
<name>A0AAQ3Y6W4_9ENTE</name>
<dbReference type="EMBL" id="CP147244">
    <property type="protein sequence ID" value="WYK01497.1"/>
    <property type="molecule type" value="Genomic_DNA"/>
</dbReference>
<dbReference type="AlphaFoldDB" id="A0AAQ3Y6W4"/>
<keyword evidence="2" id="KW-1185">Reference proteome</keyword>